<dbReference type="InterPro" id="IPR016084">
    <property type="entry name" value="Haem_Oase-like_multi-hlx"/>
</dbReference>
<dbReference type="EMBL" id="CP000250">
    <property type="protein sequence ID" value="ABD08677.1"/>
    <property type="molecule type" value="Genomic_DNA"/>
</dbReference>
<dbReference type="GO" id="GO:0006788">
    <property type="term" value="P:heme oxidation"/>
    <property type="evidence" value="ECO:0007669"/>
    <property type="project" value="InterPro"/>
</dbReference>
<organism evidence="10 11">
    <name type="scientific">Rhodopseudomonas palustris (strain HaA2)</name>
    <dbReference type="NCBI Taxonomy" id="316058"/>
    <lineage>
        <taxon>Bacteria</taxon>
        <taxon>Pseudomonadati</taxon>
        <taxon>Pseudomonadota</taxon>
        <taxon>Alphaproteobacteria</taxon>
        <taxon>Hyphomicrobiales</taxon>
        <taxon>Nitrobacteraceae</taxon>
        <taxon>Rhodopseudomonas</taxon>
    </lineage>
</organism>
<keyword evidence="6 9" id="KW-0408">Iron</keyword>
<gene>
    <name evidence="10" type="ordered locus">RPB_3984</name>
</gene>
<evidence type="ECO:0000256" key="6">
    <source>
        <dbReference type="ARBA" id="ARBA00023004"/>
    </source>
</evidence>
<dbReference type="PRINTS" id="PR00088">
    <property type="entry name" value="HAEMOXYGNASE"/>
</dbReference>
<dbReference type="RefSeq" id="WP_011442861.1">
    <property type="nucleotide sequence ID" value="NC_007778.1"/>
</dbReference>
<dbReference type="Proteomes" id="UP000008809">
    <property type="component" value="Chromosome"/>
</dbReference>
<dbReference type="OrthoDB" id="5493802at2"/>
<evidence type="ECO:0000313" key="11">
    <source>
        <dbReference type="Proteomes" id="UP000008809"/>
    </source>
</evidence>
<dbReference type="Pfam" id="PF01126">
    <property type="entry name" value="Heme_oxygenase"/>
    <property type="match status" value="1"/>
</dbReference>
<keyword evidence="4 9" id="KW-0479">Metal-binding</keyword>
<comment type="similarity">
    <text evidence="1">Belongs to the heme oxygenase family.</text>
</comment>
<evidence type="ECO:0000256" key="4">
    <source>
        <dbReference type="ARBA" id="ARBA00022723"/>
    </source>
</evidence>
<proteinExistence type="inferred from homology"/>
<dbReference type="GO" id="GO:0042167">
    <property type="term" value="P:heme catabolic process"/>
    <property type="evidence" value="ECO:0007669"/>
    <property type="project" value="TreeGrafter"/>
</dbReference>
<dbReference type="GO" id="GO:0004392">
    <property type="term" value="F:heme oxygenase (decyclizing) activity"/>
    <property type="evidence" value="ECO:0007669"/>
    <property type="project" value="UniProtKB-EC"/>
</dbReference>
<dbReference type="AlphaFoldDB" id="Q2ISY3"/>
<evidence type="ECO:0000256" key="5">
    <source>
        <dbReference type="ARBA" id="ARBA00023002"/>
    </source>
</evidence>
<reference evidence="10 11" key="1">
    <citation type="submission" date="2006-01" db="EMBL/GenBank/DDBJ databases">
        <title>Complete sequence of Rhodopseudomonas palustris HaA2.</title>
        <authorList>
            <consortium name="US DOE Joint Genome Institute"/>
            <person name="Copeland A."/>
            <person name="Lucas S."/>
            <person name="Lapidus A."/>
            <person name="Barry K."/>
            <person name="Detter J.C."/>
            <person name="Glavina T."/>
            <person name="Hammon N."/>
            <person name="Israni S."/>
            <person name="Pitluck S."/>
            <person name="Chain P."/>
            <person name="Malfatti S."/>
            <person name="Shin M."/>
            <person name="Vergez L."/>
            <person name="Schmutz J."/>
            <person name="Larimer F."/>
            <person name="Land M."/>
            <person name="Hauser L."/>
            <person name="Pelletier D.A."/>
            <person name="Kyrpides N."/>
            <person name="Anderson I."/>
            <person name="Oda Y."/>
            <person name="Harwood C.S."/>
            <person name="Richardson P."/>
        </authorList>
    </citation>
    <scope>NUCLEOTIDE SEQUENCE [LARGE SCALE GENOMIC DNA]</scope>
    <source>
        <strain evidence="10 11">HaA2</strain>
    </source>
</reference>
<evidence type="ECO:0000313" key="10">
    <source>
        <dbReference type="EMBL" id="ABD08677.1"/>
    </source>
</evidence>
<dbReference type="PIRSF" id="PIRSF000343">
    <property type="entry name" value="Haem_Oase"/>
    <property type="match status" value="1"/>
</dbReference>
<dbReference type="PANTHER" id="PTHR10720:SF0">
    <property type="entry name" value="HEME OXYGENASE"/>
    <property type="match status" value="1"/>
</dbReference>
<dbReference type="PANTHER" id="PTHR10720">
    <property type="entry name" value="HEME OXYGENASE"/>
    <property type="match status" value="1"/>
</dbReference>
<feature type="binding site" evidence="8">
    <location>
        <position position="133"/>
    </location>
    <ligand>
        <name>heme b</name>
        <dbReference type="ChEBI" id="CHEBI:60344"/>
    </ligand>
</feature>
<dbReference type="GO" id="GO:0046872">
    <property type="term" value="F:metal ion binding"/>
    <property type="evidence" value="ECO:0007669"/>
    <property type="project" value="UniProtKB-KW"/>
</dbReference>
<evidence type="ECO:0000256" key="1">
    <source>
        <dbReference type="ARBA" id="ARBA00006134"/>
    </source>
</evidence>
<keyword evidence="11" id="KW-1185">Reference proteome</keyword>
<comment type="catalytic activity">
    <reaction evidence="7">
        <text>heme b + 3 reduced [NADPH--hemoprotein reductase] + 3 O2 = biliverdin IXalpha + CO + Fe(2+) + 3 oxidized [NADPH--hemoprotein reductase] + 3 H2O + H(+)</text>
        <dbReference type="Rhea" id="RHEA:21764"/>
        <dbReference type="Rhea" id="RHEA-COMP:11964"/>
        <dbReference type="Rhea" id="RHEA-COMP:11965"/>
        <dbReference type="ChEBI" id="CHEBI:15377"/>
        <dbReference type="ChEBI" id="CHEBI:15378"/>
        <dbReference type="ChEBI" id="CHEBI:15379"/>
        <dbReference type="ChEBI" id="CHEBI:17245"/>
        <dbReference type="ChEBI" id="CHEBI:29033"/>
        <dbReference type="ChEBI" id="CHEBI:57618"/>
        <dbReference type="ChEBI" id="CHEBI:57991"/>
        <dbReference type="ChEBI" id="CHEBI:58210"/>
        <dbReference type="ChEBI" id="CHEBI:60344"/>
        <dbReference type="EC" id="1.14.14.18"/>
    </reaction>
</comment>
<dbReference type="GO" id="GO:0006979">
    <property type="term" value="P:response to oxidative stress"/>
    <property type="evidence" value="ECO:0007669"/>
    <property type="project" value="TreeGrafter"/>
</dbReference>
<dbReference type="CDD" id="cd19165">
    <property type="entry name" value="HemeO"/>
    <property type="match status" value="1"/>
</dbReference>
<dbReference type="Gene3D" id="1.20.910.10">
    <property type="entry name" value="Heme oxygenase-like"/>
    <property type="match status" value="1"/>
</dbReference>
<keyword evidence="5 10" id="KW-0560">Oxidoreductase</keyword>
<dbReference type="KEGG" id="rpb:RPB_3984"/>
<evidence type="ECO:0000256" key="3">
    <source>
        <dbReference type="ARBA" id="ARBA00022617"/>
    </source>
</evidence>
<dbReference type="EC" id="1.14.14.18" evidence="2"/>
<dbReference type="InterPro" id="IPR016053">
    <property type="entry name" value="Haem_Oase-like"/>
</dbReference>
<accession>Q2ISY3</accession>
<feature type="binding site" description="axial binding residue" evidence="9">
    <location>
        <position position="25"/>
    </location>
    <ligand>
        <name>heme b</name>
        <dbReference type="ChEBI" id="CHEBI:60344"/>
    </ligand>
    <ligandPart>
        <name>Fe</name>
        <dbReference type="ChEBI" id="CHEBI:18248"/>
    </ligandPart>
</feature>
<dbReference type="GO" id="GO:0020037">
    <property type="term" value="F:heme binding"/>
    <property type="evidence" value="ECO:0007669"/>
    <property type="project" value="TreeGrafter"/>
</dbReference>
<feature type="binding site" evidence="8">
    <location>
        <position position="180"/>
    </location>
    <ligand>
        <name>heme b</name>
        <dbReference type="ChEBI" id="CHEBI:60344"/>
    </ligand>
</feature>
<dbReference type="PROSITE" id="PS00593">
    <property type="entry name" value="HEME_OXYGENASE"/>
    <property type="match status" value="1"/>
</dbReference>
<sequence length="227" mass="24437">MVSVTAVSDEPSVVTALYLRTKALHLEAERTGIVADILRGAASRDGYVLLMRNLHPAYRELEDGIERHRNSPILAPLARWCLARTSAIAADLTALAGPNWAEQWPLLPEGEAYARTITLAAEGDGSRLIAHAYTRYLGDLNGGQIVRRLLEKSLGLGASELSHYDFSAIAEPATLKSDYRQALERAGAAAAASDAIVKEGAHAFECNIALSVAVQRRLADTLVPRPS</sequence>
<evidence type="ECO:0000256" key="9">
    <source>
        <dbReference type="PIRSR" id="PIRSR000343-2"/>
    </source>
</evidence>
<evidence type="ECO:0000256" key="2">
    <source>
        <dbReference type="ARBA" id="ARBA00012360"/>
    </source>
</evidence>
<dbReference type="SUPFAM" id="SSF48613">
    <property type="entry name" value="Heme oxygenase-like"/>
    <property type="match status" value="1"/>
</dbReference>
<dbReference type="STRING" id="316058.RPB_3984"/>
<protein>
    <recommendedName>
        <fullName evidence="2">heme oxygenase (biliverdin-producing)</fullName>
        <ecNumber evidence="2">1.14.14.18</ecNumber>
    </recommendedName>
</protein>
<evidence type="ECO:0000256" key="8">
    <source>
        <dbReference type="PIRSR" id="PIRSR000343-1"/>
    </source>
</evidence>
<dbReference type="InterPro" id="IPR018207">
    <property type="entry name" value="Haem_oxygenase_CS"/>
</dbReference>
<dbReference type="HOGENOM" id="CLU_057050_2_0_5"/>
<evidence type="ECO:0000256" key="7">
    <source>
        <dbReference type="ARBA" id="ARBA00048328"/>
    </source>
</evidence>
<dbReference type="InterPro" id="IPR002051">
    <property type="entry name" value="Haem_Oase"/>
</dbReference>
<keyword evidence="3 8" id="KW-0349">Heme</keyword>
<dbReference type="eggNOG" id="COG5398">
    <property type="taxonomic scope" value="Bacteria"/>
</dbReference>
<name>Q2ISY3_RHOP2</name>